<feature type="binding site" evidence="11">
    <location>
        <position position="104"/>
    </location>
    <ligand>
        <name>Zn(2+)</name>
        <dbReference type="ChEBI" id="CHEBI:29105"/>
        <note>catalytic</note>
    </ligand>
</feature>
<dbReference type="InterPro" id="IPR016192">
    <property type="entry name" value="APOBEC/CMP_deaminase_Zn-bd"/>
</dbReference>
<feature type="binding site" evidence="11">
    <location>
        <position position="67"/>
    </location>
    <ligand>
        <name>Zn(2+)</name>
        <dbReference type="ChEBI" id="CHEBI:29105"/>
        <note>catalytic</note>
    </ligand>
</feature>
<evidence type="ECO:0000256" key="11">
    <source>
        <dbReference type="PIRSR" id="PIRSR606262-3"/>
    </source>
</evidence>
<dbReference type="InterPro" id="IPR050202">
    <property type="entry name" value="Cyt/Deoxycyt_deaminase"/>
</dbReference>
<dbReference type="PROSITE" id="PS51747">
    <property type="entry name" value="CYT_DCMP_DEAMINASES_2"/>
    <property type="match status" value="1"/>
</dbReference>
<dbReference type="GO" id="GO:0005829">
    <property type="term" value="C:cytosol"/>
    <property type="evidence" value="ECO:0007669"/>
    <property type="project" value="TreeGrafter"/>
</dbReference>
<dbReference type="EMBL" id="CAKOGL010000012">
    <property type="protein sequence ID" value="CAH2093122.1"/>
    <property type="molecule type" value="Genomic_DNA"/>
</dbReference>
<dbReference type="Pfam" id="PF00383">
    <property type="entry name" value="dCMP_cyt_deam_1"/>
    <property type="match status" value="1"/>
</dbReference>
<dbReference type="NCBIfam" id="NF004064">
    <property type="entry name" value="PRK05578.1"/>
    <property type="match status" value="1"/>
</dbReference>
<dbReference type="GO" id="GO:0072527">
    <property type="term" value="P:pyrimidine-containing compound metabolic process"/>
    <property type="evidence" value="ECO:0007669"/>
    <property type="project" value="UniProtKB-ARBA"/>
</dbReference>
<dbReference type="EC" id="3.5.4.5" evidence="4 12"/>
<dbReference type="GO" id="GO:0004126">
    <property type="term" value="F:cytidine deaminase activity"/>
    <property type="evidence" value="ECO:0007669"/>
    <property type="project" value="UniProtKB-UniRule"/>
</dbReference>
<reference evidence="14" key="1">
    <citation type="submission" date="2022-03" db="EMBL/GenBank/DDBJ databases">
        <authorList>
            <person name="Tunstrom K."/>
        </authorList>
    </citation>
    <scope>NUCLEOTIDE SEQUENCE</scope>
</reference>
<dbReference type="Proteomes" id="UP001153954">
    <property type="component" value="Unassembled WGS sequence"/>
</dbReference>
<proteinExistence type="inferred from homology"/>
<dbReference type="PANTHER" id="PTHR11644:SF2">
    <property type="entry name" value="CYTIDINE DEAMINASE"/>
    <property type="match status" value="1"/>
</dbReference>
<dbReference type="NCBIfam" id="TIGR01354">
    <property type="entry name" value="cyt_deam_tetra"/>
    <property type="match status" value="1"/>
</dbReference>
<keyword evidence="5 11" id="KW-0479">Metal-binding</keyword>
<dbReference type="GO" id="GO:0042802">
    <property type="term" value="F:identical protein binding"/>
    <property type="evidence" value="ECO:0007669"/>
    <property type="project" value="UniProtKB-ARBA"/>
</dbReference>
<feature type="domain" description="CMP/dCMP-type deaminase" evidence="13">
    <location>
        <begin position="14"/>
        <end position="146"/>
    </location>
</feature>
<evidence type="ECO:0000259" key="13">
    <source>
        <dbReference type="PROSITE" id="PS51747"/>
    </source>
</evidence>
<evidence type="ECO:0000313" key="15">
    <source>
        <dbReference type="Proteomes" id="UP001153954"/>
    </source>
</evidence>
<keyword evidence="15" id="KW-1185">Reference proteome</keyword>
<dbReference type="FunFam" id="3.40.140.10:FF:000008">
    <property type="entry name" value="Cytidine deaminase"/>
    <property type="match status" value="1"/>
</dbReference>
<dbReference type="Gene3D" id="3.40.140.10">
    <property type="entry name" value="Cytidine Deaminase, domain 2"/>
    <property type="match status" value="1"/>
</dbReference>
<dbReference type="SUPFAM" id="SSF53927">
    <property type="entry name" value="Cytidine deaminase-like"/>
    <property type="match status" value="1"/>
</dbReference>
<comment type="cofactor">
    <cofactor evidence="1 11 12">
        <name>Zn(2+)</name>
        <dbReference type="ChEBI" id="CHEBI:29105"/>
    </cofactor>
</comment>
<evidence type="ECO:0000256" key="4">
    <source>
        <dbReference type="ARBA" id="ARBA00012783"/>
    </source>
</evidence>
<dbReference type="InterPro" id="IPR006262">
    <property type="entry name" value="Cyt_deam_tetra"/>
</dbReference>
<evidence type="ECO:0000313" key="14">
    <source>
        <dbReference type="EMBL" id="CAH2093122.1"/>
    </source>
</evidence>
<comment type="catalytic activity">
    <reaction evidence="9 12">
        <text>cytidine + H2O + H(+) = uridine + NH4(+)</text>
        <dbReference type="Rhea" id="RHEA:16069"/>
        <dbReference type="ChEBI" id="CHEBI:15377"/>
        <dbReference type="ChEBI" id="CHEBI:15378"/>
        <dbReference type="ChEBI" id="CHEBI:16704"/>
        <dbReference type="ChEBI" id="CHEBI:17562"/>
        <dbReference type="ChEBI" id="CHEBI:28938"/>
        <dbReference type="EC" id="3.5.4.5"/>
    </reaction>
</comment>
<gene>
    <name evidence="14" type="ORF">EEDITHA_LOCUS8818</name>
</gene>
<dbReference type="InterPro" id="IPR016193">
    <property type="entry name" value="Cytidine_deaminase-like"/>
</dbReference>
<evidence type="ECO:0000256" key="5">
    <source>
        <dbReference type="ARBA" id="ARBA00022723"/>
    </source>
</evidence>
<comment type="function">
    <text evidence="2 12">This enzyme scavenges exogenous and endogenous cytidine and 2'-deoxycytidine for UMP synthesis.</text>
</comment>
<evidence type="ECO:0000256" key="2">
    <source>
        <dbReference type="ARBA" id="ARBA00003949"/>
    </source>
</evidence>
<dbReference type="PROSITE" id="PS00903">
    <property type="entry name" value="CYT_DCMP_DEAMINASES_1"/>
    <property type="match status" value="1"/>
</dbReference>
<comment type="similarity">
    <text evidence="3 12">Belongs to the cytidine and deoxycytidylate deaminase family.</text>
</comment>
<feature type="binding site" evidence="11">
    <location>
        <position position="101"/>
    </location>
    <ligand>
        <name>Zn(2+)</name>
        <dbReference type="ChEBI" id="CHEBI:29105"/>
        <note>catalytic</note>
    </ligand>
</feature>
<evidence type="ECO:0000256" key="7">
    <source>
        <dbReference type="ARBA" id="ARBA00022833"/>
    </source>
</evidence>
<evidence type="ECO:0000256" key="12">
    <source>
        <dbReference type="RuleBase" id="RU364006"/>
    </source>
</evidence>
<keyword evidence="7 11" id="KW-0862">Zinc</keyword>
<comment type="catalytic activity">
    <reaction evidence="12">
        <text>2'-deoxycytidine + H2O + H(+) = 2'-deoxyuridine + NH4(+)</text>
        <dbReference type="Rhea" id="RHEA:13433"/>
        <dbReference type="ChEBI" id="CHEBI:15377"/>
        <dbReference type="ChEBI" id="CHEBI:15378"/>
        <dbReference type="ChEBI" id="CHEBI:15698"/>
        <dbReference type="ChEBI" id="CHEBI:16450"/>
        <dbReference type="ChEBI" id="CHEBI:28938"/>
        <dbReference type="EC" id="3.5.4.5"/>
    </reaction>
</comment>
<evidence type="ECO:0000256" key="6">
    <source>
        <dbReference type="ARBA" id="ARBA00022801"/>
    </source>
</evidence>
<dbReference type="CDD" id="cd01283">
    <property type="entry name" value="cytidine_deaminase"/>
    <property type="match status" value="1"/>
</dbReference>
<dbReference type="PANTHER" id="PTHR11644">
    <property type="entry name" value="CYTIDINE DEAMINASE"/>
    <property type="match status" value="1"/>
</dbReference>
<organism evidence="14 15">
    <name type="scientific">Euphydryas editha</name>
    <name type="common">Edith's checkerspot</name>
    <dbReference type="NCBI Taxonomy" id="104508"/>
    <lineage>
        <taxon>Eukaryota</taxon>
        <taxon>Metazoa</taxon>
        <taxon>Ecdysozoa</taxon>
        <taxon>Arthropoda</taxon>
        <taxon>Hexapoda</taxon>
        <taxon>Insecta</taxon>
        <taxon>Pterygota</taxon>
        <taxon>Neoptera</taxon>
        <taxon>Endopterygota</taxon>
        <taxon>Lepidoptera</taxon>
        <taxon>Glossata</taxon>
        <taxon>Ditrysia</taxon>
        <taxon>Papilionoidea</taxon>
        <taxon>Nymphalidae</taxon>
        <taxon>Nymphalinae</taxon>
        <taxon>Euphydryas</taxon>
    </lineage>
</organism>
<dbReference type="GO" id="GO:0055086">
    <property type="term" value="P:nucleobase-containing small molecule metabolic process"/>
    <property type="evidence" value="ECO:0007669"/>
    <property type="project" value="UniProtKB-ARBA"/>
</dbReference>
<name>A0AAU9U4Q5_EUPED</name>
<protein>
    <recommendedName>
        <fullName evidence="4 12">Cytidine deaminase</fullName>
        <ecNumber evidence="4 12">3.5.4.5</ecNumber>
    </recommendedName>
    <alternativeName>
        <fullName evidence="8 12">Cytidine aminohydrolase</fullName>
    </alternativeName>
</protein>
<dbReference type="InterPro" id="IPR002125">
    <property type="entry name" value="CMP_dCMP_dom"/>
</dbReference>
<accession>A0AAU9U4Q5</accession>
<evidence type="ECO:0000256" key="1">
    <source>
        <dbReference type="ARBA" id="ARBA00001947"/>
    </source>
</evidence>
<dbReference type="GO" id="GO:0008270">
    <property type="term" value="F:zinc ion binding"/>
    <property type="evidence" value="ECO:0007669"/>
    <property type="project" value="UniProtKB-UniRule"/>
</dbReference>
<sequence>MDHFKIVDFSSLGDVVQNLLRDASEIRKRAYCPYSNFAVGAAILTEEDSKVYTGCNIENSTLSPCICAERAAIPKAVCDGYLKLKAVAVVAHQKNSFTAPCGVCRQTLSEFCGSDGDIEIYLCKPSMDKVLCTKLSALLPLSFVSYKKDSIITE</sequence>
<comment type="caution">
    <text evidence="14">The sequence shown here is derived from an EMBL/GenBank/DDBJ whole genome shotgun (WGS) entry which is preliminary data.</text>
</comment>
<evidence type="ECO:0000256" key="9">
    <source>
        <dbReference type="ARBA" id="ARBA00049558"/>
    </source>
</evidence>
<keyword evidence="6 12" id="KW-0378">Hydrolase</keyword>
<dbReference type="AlphaFoldDB" id="A0AAU9U4Q5"/>
<evidence type="ECO:0000256" key="3">
    <source>
        <dbReference type="ARBA" id="ARBA00006576"/>
    </source>
</evidence>
<evidence type="ECO:0000256" key="8">
    <source>
        <dbReference type="ARBA" id="ARBA00032005"/>
    </source>
</evidence>
<evidence type="ECO:0000256" key="10">
    <source>
        <dbReference type="PIRSR" id="PIRSR606262-1"/>
    </source>
</evidence>
<feature type="active site" description="Proton donor" evidence="10">
    <location>
        <position position="69"/>
    </location>
</feature>